<evidence type="ECO:0000256" key="8">
    <source>
        <dbReference type="ARBA" id="ARBA00023136"/>
    </source>
</evidence>
<evidence type="ECO:0000256" key="6">
    <source>
        <dbReference type="ARBA" id="ARBA00022989"/>
    </source>
</evidence>
<dbReference type="GO" id="GO:0016020">
    <property type="term" value="C:membrane"/>
    <property type="evidence" value="ECO:0007669"/>
    <property type="project" value="UniProtKB-SubCell"/>
</dbReference>
<keyword evidence="10" id="KW-0560">Oxidoreductase</keyword>
<keyword evidence="6 10" id="KW-1133">Transmembrane helix</keyword>
<dbReference type="GO" id="GO:0102965">
    <property type="term" value="F:alcohol-forming long-chain fatty acyl-CoA reductase activity"/>
    <property type="evidence" value="ECO:0007669"/>
    <property type="project" value="UniProtKB-EC"/>
</dbReference>
<keyword evidence="3 10" id="KW-0444">Lipid biosynthesis</keyword>
<evidence type="ECO:0000256" key="9">
    <source>
        <dbReference type="ARBA" id="ARBA00052530"/>
    </source>
</evidence>
<dbReference type="Pfam" id="PF03015">
    <property type="entry name" value="Sterile"/>
    <property type="match status" value="1"/>
</dbReference>
<dbReference type="InterPro" id="IPR036291">
    <property type="entry name" value="NAD(P)-bd_dom_sf"/>
</dbReference>
<organism evidence="13 14">
    <name type="scientific">Chironomus riparius</name>
    <dbReference type="NCBI Taxonomy" id="315576"/>
    <lineage>
        <taxon>Eukaryota</taxon>
        <taxon>Metazoa</taxon>
        <taxon>Ecdysozoa</taxon>
        <taxon>Arthropoda</taxon>
        <taxon>Hexapoda</taxon>
        <taxon>Insecta</taxon>
        <taxon>Pterygota</taxon>
        <taxon>Neoptera</taxon>
        <taxon>Endopterygota</taxon>
        <taxon>Diptera</taxon>
        <taxon>Nematocera</taxon>
        <taxon>Chironomoidea</taxon>
        <taxon>Chironomidae</taxon>
        <taxon>Chironominae</taxon>
        <taxon>Chironomus</taxon>
    </lineage>
</organism>
<dbReference type="CDD" id="cd05236">
    <property type="entry name" value="FAR-N_SDR_e"/>
    <property type="match status" value="1"/>
</dbReference>
<dbReference type="Proteomes" id="UP001153620">
    <property type="component" value="Chromosome 2"/>
</dbReference>
<protein>
    <recommendedName>
        <fullName evidence="10">Fatty acyl-CoA reductase</fullName>
        <ecNumber evidence="10">1.2.1.84</ecNumber>
    </recommendedName>
</protein>
<evidence type="ECO:0000256" key="3">
    <source>
        <dbReference type="ARBA" id="ARBA00022516"/>
    </source>
</evidence>
<name>A0A9N9RP39_9DIPT</name>
<feature type="domain" description="Fatty acyl-CoA reductase C-terminal" evidence="11">
    <location>
        <begin position="363"/>
        <end position="455"/>
    </location>
</feature>
<comment type="catalytic activity">
    <reaction evidence="9 10">
        <text>a long-chain fatty acyl-CoA + 2 NADPH + 2 H(+) = a long-chain primary fatty alcohol + 2 NADP(+) + CoA</text>
        <dbReference type="Rhea" id="RHEA:52716"/>
        <dbReference type="ChEBI" id="CHEBI:15378"/>
        <dbReference type="ChEBI" id="CHEBI:57287"/>
        <dbReference type="ChEBI" id="CHEBI:57783"/>
        <dbReference type="ChEBI" id="CHEBI:58349"/>
        <dbReference type="ChEBI" id="CHEBI:77396"/>
        <dbReference type="ChEBI" id="CHEBI:83139"/>
        <dbReference type="EC" id="1.2.1.84"/>
    </reaction>
</comment>
<evidence type="ECO:0000256" key="5">
    <source>
        <dbReference type="ARBA" id="ARBA00022857"/>
    </source>
</evidence>
<keyword evidence="5 10" id="KW-0521">NADP</keyword>
<keyword evidence="7 10" id="KW-0443">Lipid metabolism</keyword>
<feature type="transmembrane region" description="Helical" evidence="10">
    <location>
        <begin position="354"/>
        <end position="378"/>
    </location>
</feature>
<evidence type="ECO:0000256" key="1">
    <source>
        <dbReference type="ARBA" id="ARBA00004141"/>
    </source>
</evidence>
<comment type="function">
    <text evidence="10">Catalyzes the reduction of fatty acyl-CoA to fatty alcohols.</text>
</comment>
<dbReference type="Pfam" id="PF07993">
    <property type="entry name" value="NAD_binding_4"/>
    <property type="match status" value="1"/>
</dbReference>
<feature type="transmembrane region" description="Helical" evidence="10">
    <location>
        <begin position="466"/>
        <end position="487"/>
    </location>
</feature>
<dbReference type="GO" id="GO:0035336">
    <property type="term" value="P:long-chain fatty-acyl-CoA metabolic process"/>
    <property type="evidence" value="ECO:0007669"/>
    <property type="project" value="TreeGrafter"/>
</dbReference>
<dbReference type="GO" id="GO:0080019">
    <property type="term" value="F:alcohol-forming very long-chain fatty acyl-CoA reductase activity"/>
    <property type="evidence" value="ECO:0007669"/>
    <property type="project" value="InterPro"/>
</dbReference>
<dbReference type="InterPro" id="IPR026055">
    <property type="entry name" value="FAR"/>
</dbReference>
<feature type="domain" description="Thioester reductase (TE)" evidence="12">
    <location>
        <begin position="18"/>
        <end position="288"/>
    </location>
</feature>
<comment type="similarity">
    <text evidence="2 10">Belongs to the fatty acyl-CoA reductase family.</text>
</comment>
<evidence type="ECO:0000313" key="14">
    <source>
        <dbReference type="Proteomes" id="UP001153620"/>
    </source>
</evidence>
<dbReference type="CDD" id="cd09071">
    <property type="entry name" value="FAR_C"/>
    <property type="match status" value="1"/>
</dbReference>
<dbReference type="FunFam" id="3.40.50.720:FF:000143">
    <property type="entry name" value="Fatty acyl-CoA reductase"/>
    <property type="match status" value="1"/>
</dbReference>
<evidence type="ECO:0000259" key="11">
    <source>
        <dbReference type="Pfam" id="PF03015"/>
    </source>
</evidence>
<dbReference type="Gene3D" id="3.40.50.720">
    <property type="entry name" value="NAD(P)-binding Rossmann-like Domain"/>
    <property type="match status" value="1"/>
</dbReference>
<dbReference type="EC" id="1.2.1.84" evidence="10"/>
<evidence type="ECO:0000256" key="10">
    <source>
        <dbReference type="RuleBase" id="RU363097"/>
    </source>
</evidence>
<sequence>MSELNSVQRFYKDKTIFITGGSGFMGKVLIEKLLYSCSEVKEIIVLMRPKRGKSVSQRKDDFTKLPCFRRTVEEKPEMMNKITIVNGEISLPHLGLCEEDLKYVIEKTEIIFHLAASLKLEATLRPNVLMNLTGTKNVIDVAKMTKNLLLMVHTSTAFCNVDHAVVDEKVYDFPQRPMDIIRMAEWMNEKAMANVQPEILSFHPNTYTYTKRLAEILVRDEFNESKLPLCIVRPSIVTPSFWEPVIGWVDSLNGPPGITVAAGKGVLRTILVNPNAHFEAIPVDMACNGLLMFAKKLGTDTEKPKEIPVCNITAHESSKVTYGYIFEQGEKLKFDIPFSQVMWYPNTRITQSKLYYAINVFLFQWIPAYFIDLLVLIFRQPRFMVKVQKKISQGMDALEFFTMNDWHFKSKNYIGLVGIQDREEWEMFLVDGRNVGNNDKYMLDSSMGIRRYCARDSIKTLRSAKITMYTLWVIDSMCKIFFFYWLIKTILTYSGLLDHATMFIHGVNDHFTTKFTST</sequence>
<keyword evidence="4 10" id="KW-0812">Transmembrane</keyword>
<dbReference type="InterPro" id="IPR033640">
    <property type="entry name" value="FAR_C"/>
</dbReference>
<evidence type="ECO:0000256" key="7">
    <source>
        <dbReference type="ARBA" id="ARBA00023098"/>
    </source>
</evidence>
<reference evidence="13" key="1">
    <citation type="submission" date="2022-01" db="EMBL/GenBank/DDBJ databases">
        <authorList>
            <person name="King R."/>
        </authorList>
    </citation>
    <scope>NUCLEOTIDE SEQUENCE</scope>
</reference>
<keyword evidence="8 10" id="KW-0472">Membrane</keyword>
<dbReference type="EMBL" id="OU895878">
    <property type="protein sequence ID" value="CAG9802081.1"/>
    <property type="molecule type" value="Genomic_DNA"/>
</dbReference>
<dbReference type="SUPFAM" id="SSF51735">
    <property type="entry name" value="NAD(P)-binding Rossmann-fold domains"/>
    <property type="match status" value="1"/>
</dbReference>
<proteinExistence type="inferred from homology"/>
<dbReference type="InterPro" id="IPR013120">
    <property type="entry name" value="FAR_NAD-bd"/>
</dbReference>
<accession>A0A9N9RP39</accession>
<dbReference type="PANTHER" id="PTHR11011:SF12">
    <property type="entry name" value="FATTY ACYL-COA REDUCTASE"/>
    <property type="match status" value="1"/>
</dbReference>
<gene>
    <name evidence="13" type="ORF">CHIRRI_LOCUS4997</name>
</gene>
<evidence type="ECO:0000256" key="2">
    <source>
        <dbReference type="ARBA" id="ARBA00005928"/>
    </source>
</evidence>
<evidence type="ECO:0000259" key="12">
    <source>
        <dbReference type="Pfam" id="PF07993"/>
    </source>
</evidence>
<reference evidence="13" key="2">
    <citation type="submission" date="2022-10" db="EMBL/GenBank/DDBJ databases">
        <authorList>
            <consortium name="ENA_rothamsted_submissions"/>
            <consortium name="culmorum"/>
            <person name="King R."/>
        </authorList>
    </citation>
    <scope>NUCLEOTIDE SEQUENCE</scope>
</reference>
<comment type="subcellular location">
    <subcellularLocation>
        <location evidence="1">Membrane</location>
        <topology evidence="1">Multi-pass membrane protein</topology>
    </subcellularLocation>
</comment>
<keyword evidence="14" id="KW-1185">Reference proteome</keyword>
<dbReference type="GO" id="GO:0005777">
    <property type="term" value="C:peroxisome"/>
    <property type="evidence" value="ECO:0007669"/>
    <property type="project" value="TreeGrafter"/>
</dbReference>
<dbReference type="AlphaFoldDB" id="A0A9N9RP39"/>
<evidence type="ECO:0000256" key="4">
    <source>
        <dbReference type="ARBA" id="ARBA00022692"/>
    </source>
</evidence>
<dbReference type="OrthoDB" id="429813at2759"/>
<dbReference type="PANTHER" id="PTHR11011">
    <property type="entry name" value="MALE STERILITY PROTEIN 2-RELATED"/>
    <property type="match status" value="1"/>
</dbReference>
<evidence type="ECO:0000313" key="13">
    <source>
        <dbReference type="EMBL" id="CAG9802081.1"/>
    </source>
</evidence>